<dbReference type="Pfam" id="PF13333">
    <property type="entry name" value="rve_2"/>
    <property type="match status" value="1"/>
</dbReference>
<gene>
    <name evidence="2" type="ORF">FEZ33_11010</name>
</gene>
<dbReference type="Proteomes" id="UP000306420">
    <property type="component" value="Unassembled WGS sequence"/>
</dbReference>
<evidence type="ECO:0000313" key="3">
    <source>
        <dbReference type="Proteomes" id="UP000306420"/>
    </source>
</evidence>
<protein>
    <submittedName>
        <fullName evidence="2">Transposase</fullName>
    </submittedName>
</protein>
<comment type="caution">
    <text evidence="2">The sequence shown here is derived from an EMBL/GenBank/DDBJ whole genome shotgun (WGS) entry which is preliminary data.</text>
</comment>
<sequence length="65" mass="7482">MCSGGNSLDNAPVENFFGLLKQEMYCGETIESIGELEVRIRSYIYWYNHECINTKLSGLSPIQYR</sequence>
<organism evidence="2 3">
    <name type="scientific">Ruoffia tabacinasalis</name>
    <dbReference type="NCBI Taxonomy" id="87458"/>
    <lineage>
        <taxon>Bacteria</taxon>
        <taxon>Bacillati</taxon>
        <taxon>Bacillota</taxon>
        <taxon>Bacilli</taxon>
        <taxon>Lactobacillales</taxon>
        <taxon>Aerococcaceae</taxon>
        <taxon>Ruoffia</taxon>
    </lineage>
</organism>
<reference evidence="2 3" key="1">
    <citation type="submission" date="2019-05" db="EMBL/GenBank/DDBJ databases">
        <title>The metagenome of a microbial culture collection derived from dairy environment covers the genomic content of the human microbiome.</title>
        <authorList>
            <person name="Roder T."/>
            <person name="Wuthrich D."/>
            <person name="Sattari Z."/>
            <person name="Von Ah U."/>
            <person name="Bar C."/>
            <person name="Ronchi F."/>
            <person name="Macpherson A.J."/>
            <person name="Ganal-Vonarburg S.C."/>
            <person name="Bruggmann R."/>
            <person name="Vergeres G."/>
        </authorList>
    </citation>
    <scope>NUCLEOTIDE SEQUENCE [LARGE SCALE GENOMIC DNA]</scope>
    <source>
        <strain evidence="2 3">FAM 24227</strain>
    </source>
</reference>
<dbReference type="AlphaFoldDB" id="A0A5R9DRF1"/>
<proteinExistence type="predicted"/>
<dbReference type="OrthoDB" id="1652943at2"/>
<accession>A0A5R9DRF1</accession>
<dbReference type="EMBL" id="VBSP01000059">
    <property type="protein sequence ID" value="TLQ39126.1"/>
    <property type="molecule type" value="Genomic_DNA"/>
</dbReference>
<feature type="domain" description="Integrase catalytic" evidence="1">
    <location>
        <begin position="14"/>
        <end position="65"/>
    </location>
</feature>
<evidence type="ECO:0000313" key="2">
    <source>
        <dbReference type="EMBL" id="TLQ39126.1"/>
    </source>
</evidence>
<evidence type="ECO:0000259" key="1">
    <source>
        <dbReference type="Pfam" id="PF13333"/>
    </source>
</evidence>
<dbReference type="SUPFAM" id="SSF53098">
    <property type="entry name" value="Ribonuclease H-like"/>
    <property type="match status" value="1"/>
</dbReference>
<dbReference type="InterPro" id="IPR012337">
    <property type="entry name" value="RNaseH-like_sf"/>
</dbReference>
<dbReference type="InterPro" id="IPR001584">
    <property type="entry name" value="Integrase_cat-core"/>
</dbReference>
<dbReference type="GO" id="GO:0015074">
    <property type="term" value="P:DNA integration"/>
    <property type="evidence" value="ECO:0007669"/>
    <property type="project" value="InterPro"/>
</dbReference>
<name>A0A5R9DRF1_9LACT</name>